<dbReference type="EMBL" id="WEGH01000003">
    <property type="protein sequence ID" value="MQY06237.1"/>
    <property type="molecule type" value="Genomic_DNA"/>
</dbReference>
<accession>A0A7K0BYH6</accession>
<dbReference type="Proteomes" id="UP000487268">
    <property type="component" value="Unassembled WGS sequence"/>
</dbReference>
<organism evidence="1 2">
    <name type="scientific">Actinomadura macrotermitis</name>
    <dbReference type="NCBI Taxonomy" id="2585200"/>
    <lineage>
        <taxon>Bacteria</taxon>
        <taxon>Bacillati</taxon>
        <taxon>Actinomycetota</taxon>
        <taxon>Actinomycetes</taxon>
        <taxon>Streptosporangiales</taxon>
        <taxon>Thermomonosporaceae</taxon>
        <taxon>Actinomadura</taxon>
    </lineage>
</organism>
<protein>
    <recommendedName>
        <fullName evidence="3">Helix-turn-helix domain-containing protein</fullName>
    </recommendedName>
</protein>
<name>A0A7K0BYH6_9ACTN</name>
<comment type="caution">
    <text evidence="1">The sequence shown here is derived from an EMBL/GenBank/DDBJ whole genome shotgun (WGS) entry which is preliminary data.</text>
</comment>
<keyword evidence="2" id="KW-1185">Reference proteome</keyword>
<sequence>MNLMSQEELLALPTTTSIEIAARAIGLGRTRAYELARSGDFPCKVIRVGTSYRVVTADLRRLLGVEAPAA</sequence>
<evidence type="ECO:0008006" key="3">
    <source>
        <dbReference type="Google" id="ProtNLM"/>
    </source>
</evidence>
<gene>
    <name evidence="1" type="ORF">ACRB68_43250</name>
</gene>
<dbReference type="AlphaFoldDB" id="A0A7K0BYH6"/>
<proteinExistence type="predicted"/>
<evidence type="ECO:0000313" key="2">
    <source>
        <dbReference type="Proteomes" id="UP000487268"/>
    </source>
</evidence>
<reference evidence="1 2" key="1">
    <citation type="submission" date="2019-10" db="EMBL/GenBank/DDBJ databases">
        <title>Actinomadura rubteroloni sp. nov. and Actinomadura macrotermitis sp. nov., isolated from the gut of fungus growing-termite Macrotermes natalensis.</title>
        <authorList>
            <person name="Benndorf R."/>
            <person name="Martin K."/>
            <person name="Kuefner M."/>
            <person name="De Beer W."/>
            <person name="Kaster A.-K."/>
            <person name="Vollmers J."/>
            <person name="Poulsen M."/>
            <person name="Beemelmanns C."/>
        </authorList>
    </citation>
    <scope>NUCLEOTIDE SEQUENCE [LARGE SCALE GENOMIC DNA]</scope>
    <source>
        <strain evidence="1 2">RB68</strain>
    </source>
</reference>
<evidence type="ECO:0000313" key="1">
    <source>
        <dbReference type="EMBL" id="MQY06237.1"/>
    </source>
</evidence>